<dbReference type="GO" id="GO:0016405">
    <property type="term" value="F:CoA-ligase activity"/>
    <property type="evidence" value="ECO:0007669"/>
    <property type="project" value="TreeGrafter"/>
</dbReference>
<feature type="domain" description="AMP-binding enzyme C-terminal" evidence="3">
    <location>
        <begin position="464"/>
        <end position="545"/>
    </location>
</feature>
<dbReference type="InterPro" id="IPR000873">
    <property type="entry name" value="AMP-dep_synth/lig_dom"/>
</dbReference>
<dbReference type="Gene3D" id="2.30.38.10">
    <property type="entry name" value="Luciferase, Domain 3"/>
    <property type="match status" value="1"/>
</dbReference>
<feature type="domain" description="AMP-dependent synthetase/ligase" evidence="2">
    <location>
        <begin position="29"/>
        <end position="413"/>
    </location>
</feature>
<evidence type="ECO:0000259" key="2">
    <source>
        <dbReference type="Pfam" id="PF00501"/>
    </source>
</evidence>
<dbReference type="OrthoDB" id="6509636at2759"/>
<dbReference type="Pfam" id="PF00501">
    <property type="entry name" value="AMP-binding"/>
    <property type="match status" value="1"/>
</dbReference>
<dbReference type="STRING" id="1664694.A0A0N0NQI9"/>
<dbReference type="SUPFAM" id="SSF56801">
    <property type="entry name" value="Acetyl-CoA synthetase-like"/>
    <property type="match status" value="1"/>
</dbReference>
<reference evidence="4 5" key="1">
    <citation type="submission" date="2015-06" db="EMBL/GenBank/DDBJ databases">
        <title>Draft genome of the ant-associated black yeast Phialophora attae CBS 131958.</title>
        <authorList>
            <person name="Moreno L.F."/>
            <person name="Stielow B.J."/>
            <person name="de Hoog S."/>
            <person name="Vicente V.A."/>
            <person name="Weiss V.A."/>
            <person name="de Vries M."/>
            <person name="Cruz L.M."/>
            <person name="Souza E.M."/>
        </authorList>
    </citation>
    <scope>NUCLEOTIDE SEQUENCE [LARGE SCALE GENOMIC DNA]</scope>
    <source>
        <strain evidence="4 5">CBS 131958</strain>
    </source>
</reference>
<evidence type="ECO:0000259" key="3">
    <source>
        <dbReference type="Pfam" id="PF13193"/>
    </source>
</evidence>
<dbReference type="EMBL" id="LFJN01000004">
    <property type="protein sequence ID" value="KPI43961.1"/>
    <property type="molecule type" value="Genomic_DNA"/>
</dbReference>
<keyword evidence="1" id="KW-0472">Membrane</keyword>
<dbReference type="RefSeq" id="XP_018003924.1">
    <property type="nucleotide sequence ID" value="XM_018146842.1"/>
</dbReference>
<dbReference type="Gene3D" id="3.40.50.980">
    <property type="match status" value="2"/>
</dbReference>
<feature type="transmembrane region" description="Helical" evidence="1">
    <location>
        <begin position="72"/>
        <end position="96"/>
    </location>
</feature>
<dbReference type="InterPro" id="IPR025110">
    <property type="entry name" value="AMP-bd_C"/>
</dbReference>
<keyword evidence="4" id="KW-0436">Ligase</keyword>
<evidence type="ECO:0000256" key="1">
    <source>
        <dbReference type="SAM" id="Phobius"/>
    </source>
</evidence>
<dbReference type="PANTHER" id="PTHR24096:SF424">
    <property type="entry name" value="ACETYL-COA SYNTHETASE-LIKE PROTEIN-RELATED"/>
    <property type="match status" value="1"/>
</dbReference>
<dbReference type="PROSITE" id="PS00455">
    <property type="entry name" value="AMP_BINDING"/>
    <property type="match status" value="1"/>
</dbReference>
<dbReference type="VEuPathDB" id="FungiDB:AB675_6543"/>
<dbReference type="Gene3D" id="3.30.300.30">
    <property type="match status" value="1"/>
</dbReference>
<keyword evidence="5" id="KW-1185">Reference proteome</keyword>
<dbReference type="InterPro" id="IPR020845">
    <property type="entry name" value="AMP-binding_CS"/>
</dbReference>
<organism evidence="4 5">
    <name type="scientific">Cyphellophora attinorum</name>
    <dbReference type="NCBI Taxonomy" id="1664694"/>
    <lineage>
        <taxon>Eukaryota</taxon>
        <taxon>Fungi</taxon>
        <taxon>Dikarya</taxon>
        <taxon>Ascomycota</taxon>
        <taxon>Pezizomycotina</taxon>
        <taxon>Eurotiomycetes</taxon>
        <taxon>Chaetothyriomycetidae</taxon>
        <taxon>Chaetothyriales</taxon>
        <taxon>Cyphellophoraceae</taxon>
        <taxon>Cyphellophora</taxon>
    </lineage>
</organism>
<evidence type="ECO:0000313" key="4">
    <source>
        <dbReference type="EMBL" id="KPI43961.1"/>
    </source>
</evidence>
<name>A0A0N0NQI9_9EURO</name>
<keyword evidence="1" id="KW-0812">Transmembrane</keyword>
<keyword evidence="1" id="KW-1133">Transmembrane helix</keyword>
<dbReference type="AlphaFoldDB" id="A0A0N0NQI9"/>
<dbReference type="CDD" id="cd05911">
    <property type="entry name" value="Firefly_Luc_like"/>
    <property type="match status" value="1"/>
</dbReference>
<protein>
    <submittedName>
        <fullName evidence="4">4-coumarate--CoA ligase-like 2</fullName>
    </submittedName>
</protein>
<accession>A0A0N0NQI9</accession>
<dbReference type="InterPro" id="IPR045851">
    <property type="entry name" value="AMP-bd_C_sf"/>
</dbReference>
<dbReference type="Pfam" id="PF13193">
    <property type="entry name" value="AMP-binding_C"/>
    <property type="match status" value="1"/>
</dbReference>
<gene>
    <name evidence="4" type="ORF">AB675_6543</name>
</gene>
<dbReference type="Proteomes" id="UP000038010">
    <property type="component" value="Unassembled WGS sequence"/>
</dbReference>
<evidence type="ECO:0000313" key="5">
    <source>
        <dbReference type="Proteomes" id="UP000038010"/>
    </source>
</evidence>
<dbReference type="PANTHER" id="PTHR24096">
    <property type="entry name" value="LONG-CHAIN-FATTY-ACID--COA LIGASE"/>
    <property type="match status" value="1"/>
</dbReference>
<dbReference type="GeneID" id="28738722"/>
<sequence length="581" mass="65541">MPHTSRWSVDIPIKYLHSLLLGTSQEPLPDTLAFVDCEDPDNLHLTWAEYKLWARRIAAGLRRAGLLKNDRVLVYSANNIFFPVVFMGIILAGGIATTANPTYVAREVAYQLTDCEPRFLLVTESSSGTALEAAKMTKFPRDHIYLFDDGPLLGRKPDTNRFRHWSELISSVEVGKSFSWREAESKEEVDETVAILYSSGTTGVPKGVELTHYGLVANCVQMGTLWDLDQRHSSTNPKAERQRMLGILPMYHGYGFLWFGTLAPYRRASSYIMKRFNLRNMLRNIERYKISELTLAPPVVVMMAKSPDARRFDLSSVRKVQAGAAPLSREMCVEFESLWPPGQINVKQGWGMTEAPISILNWDDRELAMTSAVGEPLPNCEVKVMDDDGVWEVPRGQRGELWCKSPTMMKGYWRKPEETREVIMPDGWLRTGDIVYEDKDGKYVVVDRKKELIKVKGNQVAPAELEGVLLEHPDIQDAAVVGIKWRESLPVGEDEEPLGYLVPRPGRKLIAEQILSYMAEKTSKIKWITGGIILTDSIPKNPSGKILRRMLRDRLADPAERAKAQGARLATPVQPTVMARL</sequence>
<comment type="caution">
    <text evidence="4">The sequence shown here is derived from an EMBL/GenBank/DDBJ whole genome shotgun (WGS) entry which is preliminary data.</text>
</comment>
<proteinExistence type="predicted"/>